<feature type="signal peptide" evidence="1">
    <location>
        <begin position="1"/>
        <end position="24"/>
    </location>
</feature>
<dbReference type="InterPro" id="IPR022655">
    <property type="entry name" value="DUF1553"/>
</dbReference>
<dbReference type="OrthoDB" id="289126at2"/>
<gene>
    <name evidence="4" type="ORF">UC8_20630</name>
</gene>
<feature type="domain" description="DUF1553" evidence="3">
    <location>
        <begin position="300"/>
        <end position="439"/>
    </location>
</feature>
<dbReference type="Proteomes" id="UP000325286">
    <property type="component" value="Chromosome"/>
</dbReference>
<keyword evidence="5" id="KW-1185">Reference proteome</keyword>
<dbReference type="EMBL" id="CP042914">
    <property type="protein sequence ID" value="QEG40059.1"/>
    <property type="molecule type" value="Genomic_DNA"/>
</dbReference>
<evidence type="ECO:0000259" key="2">
    <source>
        <dbReference type="Pfam" id="PF07583"/>
    </source>
</evidence>
<keyword evidence="1" id="KW-0732">Signal</keyword>
<dbReference type="PANTHER" id="PTHR35889">
    <property type="entry name" value="CYCLOINULO-OLIGOSACCHARIDE FRUCTANOTRANSFERASE-RELATED"/>
    <property type="match status" value="1"/>
</dbReference>
<dbReference type="Pfam" id="PF07583">
    <property type="entry name" value="PSCyt2"/>
    <property type="match status" value="1"/>
</dbReference>
<dbReference type="Pfam" id="PF07587">
    <property type="entry name" value="PSD1"/>
    <property type="match status" value="1"/>
</dbReference>
<evidence type="ECO:0000256" key="1">
    <source>
        <dbReference type="SAM" id="SignalP"/>
    </source>
</evidence>
<dbReference type="PANTHER" id="PTHR35889:SF3">
    <property type="entry name" value="F-BOX DOMAIN-CONTAINING PROTEIN"/>
    <property type="match status" value="1"/>
</dbReference>
<name>A0A5B9QQ74_9BACT</name>
<evidence type="ECO:0008006" key="6">
    <source>
        <dbReference type="Google" id="ProtNLM"/>
    </source>
</evidence>
<feature type="chain" id="PRO_5022973584" description="Cytochrome c domain-containing protein" evidence="1">
    <location>
        <begin position="25"/>
        <end position="552"/>
    </location>
</feature>
<sequence length="552" mass="62654" precursor="true">MLRPVLVFSSAVVLCFATAATVSAQATSQPEQVVAIDKAIEQNWADYEIRPSGIVDDGKWCRRVYLDIIGRIPSLEELNAFLGSRDRNKRQALVQTLLYDDRYTEEYARNWSTIWANVLIGRSGGTDRRSLTNRDGMLKYLRDSFALNKPYNQMVYELVAAEGSTKPGTENFNGAVNFLADKVNDEKGVLATSSVSRVFLGQQVQCTQCHNHPFNQWKQQKFWEFNAFFRQTRALRRYVDGTRDIDHVELVNEDTAGEGGDPEDAMIFYELRNGLTKVAYPVFIDGQEISHSGFVSDSNRREELAKLMMGNEFMDKMFVNRMWAHFLGYGFTKPVDDLGPHNPASHPELLEYLGQQVRKHSYDPKQLIEWITMSKPYQLSAQMTTANEIDDPTMGEMPKFSHFYLRQMQAEELYQSLVTATGAGAYGSYEKQEQERRKWLSQFVVAFGTDEGDEATTFNGSIPQALMMFNGDLIKKATATSKGSFLGDIASDDDRLRAKLDNVFLTGVARRPTRMEQTMASKLLAARGGDEAAMLQDIWWALLNSNEFIMQH</sequence>
<dbReference type="KEGG" id="rul:UC8_20630"/>
<accession>A0A5B9QQ74</accession>
<evidence type="ECO:0000313" key="5">
    <source>
        <dbReference type="Proteomes" id="UP000325286"/>
    </source>
</evidence>
<dbReference type="InterPro" id="IPR011444">
    <property type="entry name" value="DUF1549"/>
</dbReference>
<evidence type="ECO:0000313" key="4">
    <source>
        <dbReference type="EMBL" id="QEG40059.1"/>
    </source>
</evidence>
<protein>
    <recommendedName>
        <fullName evidence="6">Cytochrome c domain-containing protein</fullName>
    </recommendedName>
</protein>
<feature type="domain" description="DUF1549" evidence="2">
    <location>
        <begin position="36"/>
        <end position="233"/>
    </location>
</feature>
<dbReference type="RefSeq" id="WP_084427593.1">
    <property type="nucleotide sequence ID" value="NZ_CP042914.1"/>
</dbReference>
<evidence type="ECO:0000259" key="3">
    <source>
        <dbReference type="Pfam" id="PF07587"/>
    </source>
</evidence>
<dbReference type="AlphaFoldDB" id="A0A5B9QQ74"/>
<organism evidence="4 5">
    <name type="scientific">Roseimaritima ulvae</name>
    <dbReference type="NCBI Taxonomy" id="980254"/>
    <lineage>
        <taxon>Bacteria</taxon>
        <taxon>Pseudomonadati</taxon>
        <taxon>Planctomycetota</taxon>
        <taxon>Planctomycetia</taxon>
        <taxon>Pirellulales</taxon>
        <taxon>Pirellulaceae</taxon>
        <taxon>Roseimaritima</taxon>
    </lineage>
</organism>
<reference evidence="4 5" key="1">
    <citation type="submission" date="2019-08" db="EMBL/GenBank/DDBJ databases">
        <title>Deep-cultivation of Planctomycetes and their phenomic and genomic characterization uncovers novel biology.</title>
        <authorList>
            <person name="Wiegand S."/>
            <person name="Jogler M."/>
            <person name="Boedeker C."/>
            <person name="Pinto D."/>
            <person name="Vollmers J."/>
            <person name="Rivas-Marin E."/>
            <person name="Kohn T."/>
            <person name="Peeters S.H."/>
            <person name="Heuer A."/>
            <person name="Rast P."/>
            <person name="Oberbeckmann S."/>
            <person name="Bunk B."/>
            <person name="Jeske O."/>
            <person name="Meyerdierks A."/>
            <person name="Storesund J.E."/>
            <person name="Kallscheuer N."/>
            <person name="Luecker S."/>
            <person name="Lage O.M."/>
            <person name="Pohl T."/>
            <person name="Merkel B.J."/>
            <person name="Hornburger P."/>
            <person name="Mueller R.-W."/>
            <person name="Bruemmer F."/>
            <person name="Labrenz M."/>
            <person name="Spormann A.M."/>
            <person name="Op den Camp H."/>
            <person name="Overmann J."/>
            <person name="Amann R."/>
            <person name="Jetten M.S.M."/>
            <person name="Mascher T."/>
            <person name="Medema M.H."/>
            <person name="Devos D.P."/>
            <person name="Kaster A.-K."/>
            <person name="Ovreas L."/>
            <person name="Rohde M."/>
            <person name="Galperin M.Y."/>
            <person name="Jogler C."/>
        </authorList>
    </citation>
    <scope>NUCLEOTIDE SEQUENCE [LARGE SCALE GENOMIC DNA]</scope>
    <source>
        <strain evidence="4 5">UC8</strain>
    </source>
</reference>
<proteinExistence type="predicted"/>